<name>A0A9P0ZQB9_CUSEU</name>
<organism evidence="1 2">
    <name type="scientific">Cuscuta europaea</name>
    <name type="common">European dodder</name>
    <dbReference type="NCBI Taxonomy" id="41803"/>
    <lineage>
        <taxon>Eukaryota</taxon>
        <taxon>Viridiplantae</taxon>
        <taxon>Streptophyta</taxon>
        <taxon>Embryophyta</taxon>
        <taxon>Tracheophyta</taxon>
        <taxon>Spermatophyta</taxon>
        <taxon>Magnoliopsida</taxon>
        <taxon>eudicotyledons</taxon>
        <taxon>Gunneridae</taxon>
        <taxon>Pentapetalae</taxon>
        <taxon>asterids</taxon>
        <taxon>lamiids</taxon>
        <taxon>Solanales</taxon>
        <taxon>Convolvulaceae</taxon>
        <taxon>Cuscuteae</taxon>
        <taxon>Cuscuta</taxon>
        <taxon>Cuscuta subgen. Cuscuta</taxon>
    </lineage>
</organism>
<sequence>MENRRIQKDVREYRLDREIRFYAALLLEESSVSPRYNKFIYLFSISFYRLLLHCYDFFIVKKRGLSQDDTNPKVTSPILHLVSGKGEMGMNWMLIFSLTCSIAGMGSSFKESSLASGRSQTVLFGGRNQMDISRSGAIIGRYRGRWRLENGQDGRRFGIRKLLPKLNPFSRKCALVFFLPEAHCGIEEYNVRLSVDFARWLKNSPCIFLLDVWWLVRLVGCWDGRTWSKIGSLFWNGSKQISKQAGRRTCMQ</sequence>
<dbReference type="AlphaFoldDB" id="A0A9P0ZQB9"/>
<evidence type="ECO:0000313" key="1">
    <source>
        <dbReference type="EMBL" id="CAH9106841.1"/>
    </source>
</evidence>
<protein>
    <submittedName>
        <fullName evidence="1">Uncharacterized protein</fullName>
    </submittedName>
</protein>
<proteinExistence type="predicted"/>
<dbReference type="Proteomes" id="UP001152484">
    <property type="component" value="Unassembled WGS sequence"/>
</dbReference>
<evidence type="ECO:0000313" key="2">
    <source>
        <dbReference type="Proteomes" id="UP001152484"/>
    </source>
</evidence>
<accession>A0A9P0ZQB9</accession>
<gene>
    <name evidence="1" type="ORF">CEURO_LOCUS17500</name>
</gene>
<keyword evidence="2" id="KW-1185">Reference proteome</keyword>
<reference evidence="1" key="1">
    <citation type="submission" date="2022-07" db="EMBL/GenBank/DDBJ databases">
        <authorList>
            <person name="Macas J."/>
            <person name="Novak P."/>
            <person name="Neumann P."/>
        </authorList>
    </citation>
    <scope>NUCLEOTIDE SEQUENCE</scope>
</reference>
<comment type="caution">
    <text evidence="1">The sequence shown here is derived from an EMBL/GenBank/DDBJ whole genome shotgun (WGS) entry which is preliminary data.</text>
</comment>
<dbReference type="EMBL" id="CAMAPE010000050">
    <property type="protein sequence ID" value="CAH9106841.1"/>
    <property type="molecule type" value="Genomic_DNA"/>
</dbReference>